<organism evidence="2 3">
    <name type="scientific">Nitratidesulfovibrio oxamicus</name>
    <dbReference type="NCBI Taxonomy" id="32016"/>
    <lineage>
        <taxon>Bacteria</taxon>
        <taxon>Pseudomonadati</taxon>
        <taxon>Thermodesulfobacteriota</taxon>
        <taxon>Desulfovibrionia</taxon>
        <taxon>Desulfovibrionales</taxon>
        <taxon>Desulfovibrionaceae</taxon>
        <taxon>Nitratidesulfovibrio</taxon>
    </lineage>
</organism>
<feature type="transmembrane region" description="Helical" evidence="1">
    <location>
        <begin position="12"/>
        <end position="31"/>
    </location>
</feature>
<evidence type="ECO:0000313" key="3">
    <source>
        <dbReference type="Proteomes" id="UP001194469"/>
    </source>
</evidence>
<feature type="transmembrane region" description="Helical" evidence="1">
    <location>
        <begin position="200"/>
        <end position="223"/>
    </location>
</feature>
<keyword evidence="1" id="KW-0472">Membrane</keyword>
<keyword evidence="1" id="KW-0812">Transmembrane</keyword>
<evidence type="ECO:0000256" key="1">
    <source>
        <dbReference type="SAM" id="Phobius"/>
    </source>
</evidence>
<reference evidence="2 3" key="1">
    <citation type="submission" date="2019-08" db="EMBL/GenBank/DDBJ databases">
        <authorList>
            <person name="Luo N."/>
        </authorList>
    </citation>
    <scope>NUCLEOTIDE SEQUENCE [LARGE SCALE GENOMIC DNA]</scope>
    <source>
        <strain evidence="2 3">NCIMB 9442</strain>
    </source>
</reference>
<proteinExistence type="predicted"/>
<accession>A0ABS0J467</accession>
<keyword evidence="3" id="KW-1185">Reference proteome</keyword>
<dbReference type="Proteomes" id="UP001194469">
    <property type="component" value="Unassembled WGS sequence"/>
</dbReference>
<protein>
    <submittedName>
        <fullName evidence="2">Uncharacterized protein</fullName>
    </submittedName>
</protein>
<comment type="caution">
    <text evidence="2">The sequence shown here is derived from an EMBL/GenBank/DDBJ whole genome shotgun (WGS) entry which is preliminary data.</text>
</comment>
<name>A0ABS0J467_9BACT</name>
<sequence>MLIHSKSSFMKGLLLMGSFCAVFFLIFMPLFPGDGGKAMNGLEYSDDLFNKLSKGSSYFIPEVQKRVEPLKGKTVEVAYASKKAEDAAKVFSAAGITATADGATLKVQGDLGTLLAAAVADSDAMYKNDGKTVTARHAGMDHMVVMEAWWEGLNPMIKALQKNKMVEEANVVDAVLKRAVETGYNFYGIPAAKVMDKMGVMVGLLIFYVLYTVWYGFAIFELFDGVGLTMKKSKIKQEA</sequence>
<dbReference type="RefSeq" id="WP_196608855.1">
    <property type="nucleotide sequence ID" value="NZ_VRYY01000161.1"/>
</dbReference>
<evidence type="ECO:0000313" key="2">
    <source>
        <dbReference type="EMBL" id="MBG3876766.1"/>
    </source>
</evidence>
<keyword evidence="1" id="KW-1133">Transmembrane helix</keyword>
<dbReference type="EMBL" id="VRYY01000161">
    <property type="protein sequence ID" value="MBG3876766.1"/>
    <property type="molecule type" value="Genomic_DNA"/>
</dbReference>
<gene>
    <name evidence="2" type="ORF">FVW20_06920</name>
</gene>